<gene>
    <name evidence="1" type="ORF">F383_23147</name>
    <name evidence="2" type="ORF">F383_23453</name>
</gene>
<name>A0A0B0P2R9_GOSAR</name>
<evidence type="ECO:0000313" key="1">
    <source>
        <dbReference type="EMBL" id="KHG16280.1"/>
    </source>
</evidence>
<sequence>MRGYHNVHLTVP</sequence>
<keyword evidence="3" id="KW-1185">Reference proteome</keyword>
<reference evidence="2" key="1">
    <citation type="submission" date="2014-09" db="EMBL/GenBank/DDBJ databases">
        <title>G. arboreum L. cv. AKA8401 A2 genome assembly version 1.0.</title>
        <authorList>
            <person name="Mudge J."/>
            <person name="Ramaraj T."/>
            <person name="Lindquist I.E."/>
            <person name="Bharti A.K."/>
            <person name="Sundararajan A."/>
            <person name="Cameron C.T."/>
            <person name="Woodward J.E."/>
            <person name="May G.D."/>
            <person name="Brubaker C."/>
            <person name="Broadhvest J."/>
            <person name="Wilkins T.A."/>
        </authorList>
    </citation>
    <scope>NUCLEOTIDE SEQUENCE</scope>
</reference>
<proteinExistence type="predicted"/>
<evidence type="ECO:0000313" key="2">
    <source>
        <dbReference type="EMBL" id="KHG18429.1"/>
    </source>
</evidence>
<dbReference type="Proteomes" id="UP000032142">
    <property type="component" value="Unassembled WGS sequence"/>
</dbReference>
<accession>A0A0B0P2R9</accession>
<organism evidence="2 3">
    <name type="scientific">Gossypium arboreum</name>
    <name type="common">Tree cotton</name>
    <name type="synonym">Gossypium nanking</name>
    <dbReference type="NCBI Taxonomy" id="29729"/>
    <lineage>
        <taxon>Eukaryota</taxon>
        <taxon>Viridiplantae</taxon>
        <taxon>Streptophyta</taxon>
        <taxon>Embryophyta</taxon>
        <taxon>Tracheophyta</taxon>
        <taxon>Spermatophyta</taxon>
        <taxon>Magnoliopsida</taxon>
        <taxon>eudicotyledons</taxon>
        <taxon>Gunneridae</taxon>
        <taxon>Pentapetalae</taxon>
        <taxon>rosids</taxon>
        <taxon>malvids</taxon>
        <taxon>Malvales</taxon>
        <taxon>Malvaceae</taxon>
        <taxon>Malvoideae</taxon>
        <taxon>Gossypium</taxon>
    </lineage>
</organism>
<reference evidence="3" key="2">
    <citation type="submission" date="2014-09" db="EMBL/GenBank/DDBJ databases">
        <authorList>
            <person name="Mudge J."/>
            <person name="Ramaraj T."/>
            <person name="Lindquist I.E."/>
            <person name="Bharti A.K."/>
            <person name="Sundararajan A."/>
            <person name="Cameron C.T."/>
            <person name="Woodward J.E."/>
            <person name="May G.D."/>
            <person name="Brubaker C."/>
            <person name="Broadhvest J."/>
            <person name="Wilkins T.A."/>
        </authorList>
    </citation>
    <scope>NUCLEOTIDE SEQUENCE</scope>
    <source>
        <strain evidence="3">cv. AKA8401</strain>
    </source>
</reference>
<protein>
    <submittedName>
        <fullName evidence="2">Uncharacterized protein</fullName>
    </submittedName>
</protein>
<evidence type="ECO:0000313" key="3">
    <source>
        <dbReference type="Proteomes" id="UP000032142"/>
    </source>
</evidence>
<dbReference type="EMBL" id="KN410586">
    <property type="protein sequence ID" value="KHG18429.1"/>
    <property type="molecule type" value="Genomic_DNA"/>
</dbReference>
<dbReference type="EMBL" id="KN405845">
    <property type="protein sequence ID" value="KHG16280.1"/>
    <property type="molecule type" value="Genomic_DNA"/>
</dbReference>